<feature type="non-terminal residue" evidence="1">
    <location>
        <position position="1"/>
    </location>
</feature>
<protein>
    <submittedName>
        <fullName evidence="1">Uncharacterized protein</fullName>
    </submittedName>
</protein>
<dbReference type="AlphaFoldDB" id="X1CX82"/>
<evidence type="ECO:0000313" key="1">
    <source>
        <dbReference type="EMBL" id="GAG97537.1"/>
    </source>
</evidence>
<accession>X1CX82</accession>
<comment type="caution">
    <text evidence="1">The sequence shown here is derived from an EMBL/GenBank/DDBJ whole genome shotgun (WGS) entry which is preliminary data.</text>
</comment>
<reference evidence="1" key="1">
    <citation type="journal article" date="2014" name="Front. Microbiol.">
        <title>High frequency of phylogenetically diverse reductive dehalogenase-homologous genes in deep subseafloor sedimentary metagenomes.</title>
        <authorList>
            <person name="Kawai M."/>
            <person name="Futagami T."/>
            <person name="Toyoda A."/>
            <person name="Takaki Y."/>
            <person name="Nishi S."/>
            <person name="Hori S."/>
            <person name="Arai W."/>
            <person name="Tsubouchi T."/>
            <person name="Morono Y."/>
            <person name="Uchiyama I."/>
            <person name="Ito T."/>
            <person name="Fujiyama A."/>
            <person name="Inagaki F."/>
            <person name="Takami H."/>
        </authorList>
    </citation>
    <scope>NUCLEOTIDE SEQUENCE</scope>
    <source>
        <strain evidence="1">Expedition CK06-06</strain>
    </source>
</reference>
<sequence>KKNLSKSKKKQSPIVKSKELKQAEQLMNFFR</sequence>
<organism evidence="1">
    <name type="scientific">marine sediment metagenome</name>
    <dbReference type="NCBI Taxonomy" id="412755"/>
    <lineage>
        <taxon>unclassified sequences</taxon>
        <taxon>metagenomes</taxon>
        <taxon>ecological metagenomes</taxon>
    </lineage>
</organism>
<dbReference type="EMBL" id="BART01022529">
    <property type="protein sequence ID" value="GAG97537.1"/>
    <property type="molecule type" value="Genomic_DNA"/>
</dbReference>
<proteinExistence type="predicted"/>
<name>X1CX82_9ZZZZ</name>
<gene>
    <name evidence="1" type="ORF">S01H4_41226</name>
</gene>